<evidence type="ECO:0000256" key="1">
    <source>
        <dbReference type="SAM" id="Phobius"/>
    </source>
</evidence>
<reference evidence="2 3" key="1">
    <citation type="journal article" date="2014" name="Genome Biol. Evol.">
        <title>The secreted proteins of Achlya hypogyna and Thraustotheca clavata identify the ancestral oomycete secretome and reveal gene acquisitions by horizontal gene transfer.</title>
        <authorList>
            <person name="Misner I."/>
            <person name="Blouin N."/>
            <person name="Leonard G."/>
            <person name="Richards T.A."/>
            <person name="Lane C.E."/>
        </authorList>
    </citation>
    <scope>NUCLEOTIDE SEQUENCE [LARGE SCALE GENOMIC DNA]</scope>
    <source>
        <strain evidence="2 3">ATCC 48635</strain>
    </source>
</reference>
<organism evidence="2 3">
    <name type="scientific">Achlya hypogyna</name>
    <name type="common">Oomycete</name>
    <name type="synonym">Protoachlya hypogyna</name>
    <dbReference type="NCBI Taxonomy" id="1202772"/>
    <lineage>
        <taxon>Eukaryota</taxon>
        <taxon>Sar</taxon>
        <taxon>Stramenopiles</taxon>
        <taxon>Oomycota</taxon>
        <taxon>Saprolegniomycetes</taxon>
        <taxon>Saprolegniales</taxon>
        <taxon>Achlyaceae</taxon>
        <taxon>Achlya</taxon>
    </lineage>
</organism>
<keyword evidence="3" id="KW-1185">Reference proteome</keyword>
<accession>A0A1V9YLV3</accession>
<protein>
    <submittedName>
        <fullName evidence="2">Uncharacterized protein</fullName>
    </submittedName>
</protein>
<keyword evidence="1" id="KW-0812">Transmembrane</keyword>
<keyword evidence="1" id="KW-0472">Membrane</keyword>
<comment type="caution">
    <text evidence="2">The sequence shown here is derived from an EMBL/GenBank/DDBJ whole genome shotgun (WGS) entry which is preliminary data.</text>
</comment>
<evidence type="ECO:0000313" key="3">
    <source>
        <dbReference type="Proteomes" id="UP000243579"/>
    </source>
</evidence>
<keyword evidence="1" id="KW-1133">Transmembrane helix</keyword>
<proteinExistence type="predicted"/>
<feature type="transmembrane region" description="Helical" evidence="1">
    <location>
        <begin position="97"/>
        <end position="119"/>
    </location>
</feature>
<dbReference type="Proteomes" id="UP000243579">
    <property type="component" value="Unassembled WGS sequence"/>
</dbReference>
<gene>
    <name evidence="2" type="ORF">ACHHYP_10252</name>
</gene>
<feature type="transmembrane region" description="Helical" evidence="1">
    <location>
        <begin position="43"/>
        <end position="61"/>
    </location>
</feature>
<dbReference type="OrthoDB" id="78801at2759"/>
<dbReference type="AlphaFoldDB" id="A0A1V9YLV3"/>
<dbReference type="EMBL" id="JNBR01001490">
    <property type="protein sequence ID" value="OQR86695.1"/>
    <property type="molecule type" value="Genomic_DNA"/>
</dbReference>
<name>A0A1V9YLV3_ACHHY</name>
<evidence type="ECO:0000313" key="2">
    <source>
        <dbReference type="EMBL" id="OQR86695.1"/>
    </source>
</evidence>
<feature type="transmembrane region" description="Helical" evidence="1">
    <location>
        <begin position="68"/>
        <end position="91"/>
    </location>
</feature>
<sequence>METDARGVLVLNRFFDAIEALEAAFTHTIAAKPSTPDAVQTRYIVLAVAGALAAVFGAAGYKVPRAFAFVQMALIGLAVSVDLPLVGISSANAICALGAGLVGALAPKTAVVAIASVAVNRTVYTQWELPLAARLVVPQFLTAIFAKAVHDDADVSTYVLVLSAIQGADVLQQLVLGLLKIDGSQSTLVAGLLMFVQAYLRMPKAPPHPHQD</sequence>